<dbReference type="RefSeq" id="WP_306887277.1">
    <property type="nucleotide sequence ID" value="NZ_JAUSUL010000005.1"/>
</dbReference>
<accession>A0AAE3VSG1</accession>
<keyword evidence="2" id="KW-1185">Reference proteome</keyword>
<evidence type="ECO:0000313" key="2">
    <source>
        <dbReference type="Proteomes" id="UP001229244"/>
    </source>
</evidence>
<gene>
    <name evidence="1" type="ORF">J2S73_003844</name>
</gene>
<dbReference type="EMBL" id="JAUSUL010000005">
    <property type="protein sequence ID" value="MDQ0317360.1"/>
    <property type="molecule type" value="Genomic_DNA"/>
</dbReference>
<dbReference type="Proteomes" id="UP001229244">
    <property type="component" value="Unassembled WGS sequence"/>
</dbReference>
<sequence length="137" mass="14623">MSEISWRVRAFTPPEAAEICGVSAGAVRLLLHRHAKVGLGERRRGRRRLSARDIATLRVALYVNRAMPMAEALPAAAQHLERLPSAAAFLVAEGGKTFTADAETAGRWAVERGAVVVPFGRIAHDILAMCSAPEGAA</sequence>
<protein>
    <submittedName>
        <fullName evidence="1">Uncharacterized protein</fullName>
    </submittedName>
</protein>
<proteinExistence type="predicted"/>
<evidence type="ECO:0000313" key="1">
    <source>
        <dbReference type="EMBL" id="MDQ0317360.1"/>
    </source>
</evidence>
<comment type="caution">
    <text evidence="1">The sequence shown here is derived from an EMBL/GenBank/DDBJ whole genome shotgun (WGS) entry which is preliminary data.</text>
</comment>
<name>A0AAE3VSG1_9HYPH</name>
<reference evidence="1" key="1">
    <citation type="submission" date="2023-07" db="EMBL/GenBank/DDBJ databases">
        <title>Genomic Encyclopedia of Type Strains, Phase IV (KMG-IV): sequencing the most valuable type-strain genomes for metagenomic binning, comparative biology and taxonomic classification.</title>
        <authorList>
            <person name="Goeker M."/>
        </authorList>
    </citation>
    <scope>NUCLEOTIDE SEQUENCE</scope>
    <source>
        <strain evidence="1">DSM 21202</strain>
    </source>
</reference>
<dbReference type="AlphaFoldDB" id="A0AAE3VSG1"/>
<organism evidence="1 2">
    <name type="scientific">Amorphus orientalis</name>
    <dbReference type="NCBI Taxonomy" id="649198"/>
    <lineage>
        <taxon>Bacteria</taxon>
        <taxon>Pseudomonadati</taxon>
        <taxon>Pseudomonadota</taxon>
        <taxon>Alphaproteobacteria</taxon>
        <taxon>Hyphomicrobiales</taxon>
        <taxon>Amorphaceae</taxon>
        <taxon>Amorphus</taxon>
    </lineage>
</organism>